<dbReference type="PROSITE" id="PS50102">
    <property type="entry name" value="RRM"/>
    <property type="match status" value="1"/>
</dbReference>
<dbReference type="AlphaFoldDB" id="A0A6P4FBP8"/>
<gene>
    <name evidence="7" type="primary">LOC108050611</name>
    <name evidence="5" type="synonym">108050611</name>
</gene>
<dbReference type="EnsemblMetazoa" id="XM_017132376.2">
    <property type="protein sequence ID" value="XP_016987865.1"/>
    <property type="gene ID" value="LOC108050611"/>
</dbReference>
<dbReference type="SUPFAM" id="SSF54928">
    <property type="entry name" value="RNA-binding domain, RBD"/>
    <property type="match status" value="1"/>
</dbReference>
<feature type="region of interest" description="Disordered" evidence="3">
    <location>
        <begin position="175"/>
        <end position="204"/>
    </location>
</feature>
<accession>A0A6P4FBP8</accession>
<evidence type="ECO:0000256" key="2">
    <source>
        <dbReference type="PROSITE-ProRule" id="PRU00176"/>
    </source>
</evidence>
<sequence>MNKIEMSLDDIIKLNRIEKEEARGDYGRVCRPGGHGGGKGSIRNPAPGSGGKGILKSRGETGRIQKSKYTRGKVVSGEYVPTRLMVCNLDFSVSDMDIIELFSDIGALQKANVHYNSFGRSLGTAEVVFKYRNHAMKAIRQFQGVRLDGRPMTIYRATTASNADCSPFKPRPFRTGPFKSGPIKSGPFKRDQFKSRSSTRHNYKRVGSCGSASWGKFRSESNYKKESKEVRARTYPESSSSWLPNWTRRSPSINYI</sequence>
<reference evidence="6" key="1">
    <citation type="journal article" date="2021" name="Elife">
        <title>Highly contiguous assemblies of 101 drosophilid genomes.</title>
        <authorList>
            <person name="Kim B.Y."/>
            <person name="Wang J.R."/>
            <person name="Miller D.E."/>
            <person name="Barmina O."/>
            <person name="Delaney E."/>
            <person name="Thompson A."/>
            <person name="Comeault A.A."/>
            <person name="Peede D."/>
            <person name="D'Agostino E.R."/>
            <person name="Pelaez J."/>
            <person name="Aguilar J.M."/>
            <person name="Haji D."/>
            <person name="Matsunaga T."/>
            <person name="Armstrong E.E."/>
            <person name="Zych M."/>
            <person name="Ogawa Y."/>
            <person name="Stamenkovic-Radak M."/>
            <person name="Jelic M."/>
            <person name="Veselinovic M.S."/>
            <person name="Tanaskovic M."/>
            <person name="Eric P."/>
            <person name="Gao J.J."/>
            <person name="Katoh T.K."/>
            <person name="Toda M.J."/>
            <person name="Watabe H."/>
            <person name="Watada M."/>
            <person name="Davis J.S."/>
            <person name="Moyle L.C."/>
            <person name="Manoli G."/>
            <person name="Bertolini E."/>
            <person name="Kostal V."/>
            <person name="Hawley R.S."/>
            <person name="Takahashi A."/>
            <person name="Jones C.D."/>
            <person name="Price D.K."/>
            <person name="Whiteman N."/>
            <person name="Kopp A."/>
            <person name="Matute D.R."/>
            <person name="Petrov D.A."/>
        </authorList>
    </citation>
    <scope>NUCLEOTIDE SEQUENCE [LARGE SCALE GENOMIC DNA]</scope>
</reference>
<dbReference type="Gene3D" id="3.30.70.330">
    <property type="match status" value="1"/>
</dbReference>
<evidence type="ECO:0000313" key="7">
    <source>
        <dbReference type="RefSeq" id="XP_016987865.1"/>
    </source>
</evidence>
<dbReference type="Proteomes" id="UP001652680">
    <property type="component" value="Unassembled WGS sequence"/>
</dbReference>
<evidence type="ECO:0000313" key="6">
    <source>
        <dbReference type="Proteomes" id="UP001652680"/>
    </source>
</evidence>
<dbReference type="InterPro" id="IPR012677">
    <property type="entry name" value="Nucleotide-bd_a/b_plait_sf"/>
</dbReference>
<dbReference type="Pfam" id="PF00076">
    <property type="entry name" value="RRM_1"/>
    <property type="match status" value="1"/>
</dbReference>
<feature type="region of interest" description="Disordered" evidence="3">
    <location>
        <begin position="26"/>
        <end position="60"/>
    </location>
</feature>
<feature type="domain" description="RRM" evidence="4">
    <location>
        <begin position="82"/>
        <end position="159"/>
    </location>
</feature>
<feature type="compositionally biased region" description="Basic and acidic residues" evidence="3">
    <location>
        <begin position="222"/>
        <end position="234"/>
    </location>
</feature>
<dbReference type="GO" id="GO:0003729">
    <property type="term" value="F:mRNA binding"/>
    <property type="evidence" value="ECO:0007669"/>
    <property type="project" value="TreeGrafter"/>
</dbReference>
<proteinExistence type="predicted"/>
<name>A0A6P4FBP8_DRORH</name>
<organism evidence="7">
    <name type="scientific">Drosophila rhopaloa</name>
    <name type="common">Fruit fly</name>
    <dbReference type="NCBI Taxonomy" id="1041015"/>
    <lineage>
        <taxon>Eukaryota</taxon>
        <taxon>Metazoa</taxon>
        <taxon>Ecdysozoa</taxon>
        <taxon>Arthropoda</taxon>
        <taxon>Hexapoda</taxon>
        <taxon>Insecta</taxon>
        <taxon>Pterygota</taxon>
        <taxon>Neoptera</taxon>
        <taxon>Endopterygota</taxon>
        <taxon>Diptera</taxon>
        <taxon>Brachycera</taxon>
        <taxon>Muscomorpha</taxon>
        <taxon>Ephydroidea</taxon>
        <taxon>Drosophilidae</taxon>
        <taxon>Drosophila</taxon>
        <taxon>Sophophora</taxon>
    </lineage>
</organism>
<keyword evidence="6" id="KW-1185">Reference proteome</keyword>
<dbReference type="PANTHER" id="PTHR19965">
    <property type="entry name" value="RNA AND EXPORT FACTOR BINDING PROTEIN"/>
    <property type="match status" value="1"/>
</dbReference>
<evidence type="ECO:0000256" key="1">
    <source>
        <dbReference type="ARBA" id="ARBA00022884"/>
    </source>
</evidence>
<feature type="region of interest" description="Disordered" evidence="3">
    <location>
        <begin position="222"/>
        <end position="242"/>
    </location>
</feature>
<dbReference type="RefSeq" id="XP_016987865.1">
    <property type="nucleotide sequence ID" value="XM_017132376.1"/>
</dbReference>
<reference evidence="5" key="3">
    <citation type="submission" date="2025-05" db="UniProtKB">
        <authorList>
            <consortium name="EnsemblMetazoa"/>
        </authorList>
    </citation>
    <scope>IDENTIFICATION</scope>
</reference>
<dbReference type="OrthoDB" id="1049195at2759"/>
<dbReference type="GeneID" id="108050611"/>
<dbReference type="InterPro" id="IPR000504">
    <property type="entry name" value="RRM_dom"/>
</dbReference>
<evidence type="ECO:0000313" key="5">
    <source>
        <dbReference type="EnsemblMetazoa" id="XP_016987865.1"/>
    </source>
</evidence>
<evidence type="ECO:0000256" key="3">
    <source>
        <dbReference type="SAM" id="MobiDB-lite"/>
    </source>
</evidence>
<dbReference type="InterPro" id="IPR035979">
    <property type="entry name" value="RBD_domain_sf"/>
</dbReference>
<dbReference type="CTD" id="34667"/>
<dbReference type="InterPro" id="IPR051229">
    <property type="entry name" value="ALYREF_mRNA_export"/>
</dbReference>
<dbReference type="PANTHER" id="PTHR19965:SF82">
    <property type="entry name" value="THO COMPLEX SUBUNIT 4"/>
    <property type="match status" value="1"/>
</dbReference>
<protein>
    <submittedName>
        <fullName evidence="7">Aly/REF export factor 2</fullName>
    </submittedName>
</protein>
<keyword evidence="1 2" id="KW-0694">RNA-binding</keyword>
<dbReference type="SMART" id="SM00360">
    <property type="entry name" value="RRM"/>
    <property type="match status" value="1"/>
</dbReference>
<dbReference type="GO" id="GO:0005634">
    <property type="term" value="C:nucleus"/>
    <property type="evidence" value="ECO:0007669"/>
    <property type="project" value="TreeGrafter"/>
</dbReference>
<reference evidence="7" key="2">
    <citation type="submission" date="2025-04" db="UniProtKB">
        <authorList>
            <consortium name="RefSeq"/>
        </authorList>
    </citation>
    <scope>IDENTIFICATION</scope>
</reference>
<evidence type="ECO:0000259" key="4">
    <source>
        <dbReference type="PROSITE" id="PS50102"/>
    </source>
</evidence>
<dbReference type="GO" id="GO:0006406">
    <property type="term" value="P:mRNA export from nucleus"/>
    <property type="evidence" value="ECO:0007669"/>
    <property type="project" value="TreeGrafter"/>
</dbReference>